<protein>
    <recommendedName>
        <fullName evidence="8">Peptidase S54 rhomboid domain-containing protein</fullName>
    </recommendedName>
</protein>
<evidence type="ECO:0000256" key="2">
    <source>
        <dbReference type="ARBA" id="ARBA00009045"/>
    </source>
</evidence>
<dbReference type="GO" id="GO:0004252">
    <property type="term" value="F:serine-type endopeptidase activity"/>
    <property type="evidence" value="ECO:0007669"/>
    <property type="project" value="InterPro"/>
</dbReference>
<sequence length="206" mass="21809">MVTGINRNRPYVNIALAAVNALVFLYLEAIGSTEDGVFMVKHGAVFAPFVILGGEYYRLFTAMFLHFGVSHLANNMLVLLVLGEKMEKALGHIKYLIFYLASGVAANGISLAVQVRTGAASVSAGASGAIFGVVGGLVYVIAIHHGQLDGLTNRQLGFMVLLTLYHGFTSTGVDNVAHIGGLISGFILGILLYRRKHAARISGMAG</sequence>
<evidence type="ECO:0000256" key="7">
    <source>
        <dbReference type="SAM" id="Phobius"/>
    </source>
</evidence>
<feature type="transmembrane region" description="Helical" evidence="7">
    <location>
        <begin position="95"/>
        <end position="113"/>
    </location>
</feature>
<dbReference type="GeneID" id="57963039"/>
<evidence type="ECO:0000259" key="8">
    <source>
        <dbReference type="Pfam" id="PF01694"/>
    </source>
</evidence>
<dbReference type="EMBL" id="AGYR01000040">
    <property type="protein sequence ID" value="ENZ12035.1"/>
    <property type="molecule type" value="Genomic_DNA"/>
</dbReference>
<dbReference type="GO" id="GO:0016020">
    <property type="term" value="C:membrane"/>
    <property type="evidence" value="ECO:0007669"/>
    <property type="project" value="UniProtKB-SubCell"/>
</dbReference>
<dbReference type="Proteomes" id="UP000013085">
    <property type="component" value="Unassembled WGS sequence"/>
</dbReference>
<dbReference type="PATRIC" id="fig|999408.3.peg.3928"/>
<dbReference type="Pfam" id="PF01694">
    <property type="entry name" value="Rhomboid"/>
    <property type="match status" value="1"/>
</dbReference>
<dbReference type="InterPro" id="IPR050925">
    <property type="entry name" value="Rhomboid_protease_S54"/>
</dbReference>
<keyword evidence="6 7" id="KW-0472">Membrane</keyword>
<comment type="subcellular location">
    <subcellularLocation>
        <location evidence="1">Membrane</location>
        <topology evidence="1">Multi-pass membrane protein</topology>
    </subcellularLocation>
</comment>
<evidence type="ECO:0000256" key="1">
    <source>
        <dbReference type="ARBA" id="ARBA00004141"/>
    </source>
</evidence>
<reference evidence="9 10" key="1">
    <citation type="submission" date="2013-01" db="EMBL/GenBank/DDBJ databases">
        <title>The Genome Sequence of Clostridium clostridioforme 90A8.</title>
        <authorList>
            <consortium name="The Broad Institute Genome Sequencing Platform"/>
            <person name="Earl A."/>
            <person name="Ward D."/>
            <person name="Feldgarden M."/>
            <person name="Gevers D."/>
            <person name="Courvalin P."/>
            <person name="Lambert T."/>
            <person name="Walker B."/>
            <person name="Young S.K."/>
            <person name="Zeng Q."/>
            <person name="Gargeya S."/>
            <person name="Fitzgerald M."/>
            <person name="Haas B."/>
            <person name="Abouelleil A."/>
            <person name="Alvarado L."/>
            <person name="Arachchi H.M."/>
            <person name="Berlin A.M."/>
            <person name="Chapman S.B."/>
            <person name="Dewar J."/>
            <person name="Goldberg J."/>
            <person name="Griggs A."/>
            <person name="Gujja S."/>
            <person name="Hansen M."/>
            <person name="Howarth C."/>
            <person name="Imamovic A."/>
            <person name="Larimer J."/>
            <person name="McCowan C."/>
            <person name="Murphy C."/>
            <person name="Neiman D."/>
            <person name="Pearson M."/>
            <person name="Priest M."/>
            <person name="Roberts A."/>
            <person name="Saif S."/>
            <person name="Shea T."/>
            <person name="Sisk P."/>
            <person name="Sykes S."/>
            <person name="Wortman J."/>
            <person name="Nusbaum C."/>
            <person name="Birren B."/>
        </authorList>
    </citation>
    <scope>NUCLEOTIDE SEQUENCE [LARGE SCALE GENOMIC DNA]</scope>
    <source>
        <strain evidence="9 10">90A8</strain>
    </source>
</reference>
<evidence type="ECO:0000256" key="3">
    <source>
        <dbReference type="ARBA" id="ARBA00022692"/>
    </source>
</evidence>
<evidence type="ECO:0000256" key="4">
    <source>
        <dbReference type="ARBA" id="ARBA00022801"/>
    </source>
</evidence>
<keyword evidence="4" id="KW-0378">Hydrolase</keyword>
<feature type="transmembrane region" description="Helical" evidence="7">
    <location>
        <begin position="63"/>
        <end position="83"/>
    </location>
</feature>
<keyword evidence="3 7" id="KW-0812">Transmembrane</keyword>
<keyword evidence="5 7" id="KW-1133">Transmembrane helix</keyword>
<name>A0A0E2H713_9FIRM</name>
<feature type="transmembrane region" description="Helical" evidence="7">
    <location>
        <begin position="12"/>
        <end position="31"/>
    </location>
</feature>
<dbReference type="InterPro" id="IPR022764">
    <property type="entry name" value="Peptidase_S54_rhomboid_dom"/>
</dbReference>
<comment type="similarity">
    <text evidence="2">Belongs to the peptidase S54 family.</text>
</comment>
<dbReference type="PANTHER" id="PTHR43731:SF14">
    <property type="entry name" value="PRESENILIN-ASSOCIATED RHOMBOID-LIKE PROTEIN, MITOCHONDRIAL"/>
    <property type="match status" value="1"/>
</dbReference>
<dbReference type="HOGENOM" id="CLU_055068_3_0_9"/>
<feature type="domain" description="Peptidase S54 rhomboid" evidence="8">
    <location>
        <begin position="54"/>
        <end position="194"/>
    </location>
</feature>
<dbReference type="InterPro" id="IPR035952">
    <property type="entry name" value="Rhomboid-like_sf"/>
</dbReference>
<feature type="transmembrane region" description="Helical" evidence="7">
    <location>
        <begin position="154"/>
        <end position="170"/>
    </location>
</feature>
<dbReference type="Gene3D" id="1.20.1540.10">
    <property type="entry name" value="Rhomboid-like"/>
    <property type="match status" value="1"/>
</dbReference>
<evidence type="ECO:0000256" key="5">
    <source>
        <dbReference type="ARBA" id="ARBA00022989"/>
    </source>
</evidence>
<gene>
    <name evidence="9" type="ORF">HMPREF1090_03664</name>
</gene>
<feature type="transmembrane region" description="Helical" evidence="7">
    <location>
        <begin position="176"/>
        <end position="193"/>
    </location>
</feature>
<evidence type="ECO:0000313" key="9">
    <source>
        <dbReference type="EMBL" id="ENZ12035.1"/>
    </source>
</evidence>
<accession>A0A0E2H713</accession>
<evidence type="ECO:0000313" key="10">
    <source>
        <dbReference type="Proteomes" id="UP000013085"/>
    </source>
</evidence>
<dbReference type="AlphaFoldDB" id="A0A0E2H713"/>
<feature type="transmembrane region" description="Helical" evidence="7">
    <location>
        <begin position="119"/>
        <end position="142"/>
    </location>
</feature>
<evidence type="ECO:0000256" key="6">
    <source>
        <dbReference type="ARBA" id="ARBA00023136"/>
    </source>
</evidence>
<dbReference type="RefSeq" id="WP_002585451.1">
    <property type="nucleotide sequence ID" value="NZ_KB850980.1"/>
</dbReference>
<dbReference type="PANTHER" id="PTHR43731">
    <property type="entry name" value="RHOMBOID PROTEASE"/>
    <property type="match status" value="1"/>
</dbReference>
<dbReference type="SUPFAM" id="SSF144091">
    <property type="entry name" value="Rhomboid-like"/>
    <property type="match status" value="1"/>
</dbReference>
<comment type="caution">
    <text evidence="9">The sequence shown here is derived from an EMBL/GenBank/DDBJ whole genome shotgun (WGS) entry which is preliminary data.</text>
</comment>
<organism evidence="9 10">
    <name type="scientific">[Clostridium] clostridioforme 90A8</name>
    <dbReference type="NCBI Taxonomy" id="999408"/>
    <lineage>
        <taxon>Bacteria</taxon>
        <taxon>Bacillati</taxon>
        <taxon>Bacillota</taxon>
        <taxon>Clostridia</taxon>
        <taxon>Lachnospirales</taxon>
        <taxon>Lachnospiraceae</taxon>
        <taxon>Enterocloster</taxon>
    </lineage>
</organism>
<proteinExistence type="inferred from homology"/>